<proteinExistence type="predicted"/>
<feature type="region of interest" description="Disordered" evidence="1">
    <location>
        <begin position="67"/>
        <end position="86"/>
    </location>
</feature>
<gene>
    <name evidence="2" type="ORF">J2853_002858</name>
</gene>
<reference evidence="2 3" key="1">
    <citation type="submission" date="2023-07" db="EMBL/GenBank/DDBJ databases">
        <title>Sequencing the genomes of 1000 actinobacteria strains.</title>
        <authorList>
            <person name="Klenk H.-P."/>
        </authorList>
    </citation>
    <scope>NUCLEOTIDE SEQUENCE [LARGE SCALE GENOMIC DNA]</scope>
    <source>
        <strain evidence="2 3">DSM 46740</strain>
    </source>
</reference>
<name>A0ABT9QA58_9ACTN</name>
<evidence type="ECO:0000313" key="3">
    <source>
        <dbReference type="Proteomes" id="UP001225356"/>
    </source>
</evidence>
<accession>A0ABT9QA58</accession>
<evidence type="ECO:0000256" key="1">
    <source>
        <dbReference type="SAM" id="MobiDB-lite"/>
    </source>
</evidence>
<dbReference type="EMBL" id="JAUSQU010000001">
    <property type="protein sequence ID" value="MDP9843647.1"/>
    <property type="molecule type" value="Genomic_DNA"/>
</dbReference>
<feature type="compositionally biased region" description="Basic and acidic residues" evidence="1">
    <location>
        <begin position="76"/>
        <end position="86"/>
    </location>
</feature>
<sequence>MAHRHASDASGPELGRFLYARRTQTSPGQVGLTVGTGLRRTPGLRREEVAEPGTPDHDALLLLDMTASHPAAGLSTRDREQPRTQP</sequence>
<protein>
    <submittedName>
        <fullName evidence="2">Uncharacterized protein</fullName>
    </submittedName>
</protein>
<organism evidence="2 3">
    <name type="scientific">Streptosporangium lutulentum</name>
    <dbReference type="NCBI Taxonomy" id="1461250"/>
    <lineage>
        <taxon>Bacteria</taxon>
        <taxon>Bacillati</taxon>
        <taxon>Actinomycetota</taxon>
        <taxon>Actinomycetes</taxon>
        <taxon>Streptosporangiales</taxon>
        <taxon>Streptosporangiaceae</taxon>
        <taxon>Streptosporangium</taxon>
    </lineage>
</organism>
<dbReference type="Proteomes" id="UP001225356">
    <property type="component" value="Unassembled WGS sequence"/>
</dbReference>
<evidence type="ECO:0000313" key="2">
    <source>
        <dbReference type="EMBL" id="MDP9843647.1"/>
    </source>
</evidence>
<comment type="caution">
    <text evidence="2">The sequence shown here is derived from an EMBL/GenBank/DDBJ whole genome shotgun (WGS) entry which is preliminary data.</text>
</comment>
<dbReference type="RefSeq" id="WP_307569049.1">
    <property type="nucleotide sequence ID" value="NZ_JAUSQU010000001.1"/>
</dbReference>
<keyword evidence="3" id="KW-1185">Reference proteome</keyword>